<evidence type="ECO:0000313" key="5">
    <source>
        <dbReference type="EMBL" id="KAF7514396.1"/>
    </source>
</evidence>
<dbReference type="Proteomes" id="UP000606974">
    <property type="component" value="Unassembled WGS sequence"/>
</dbReference>
<comment type="caution">
    <text evidence="5">The sequence shown here is derived from an EMBL/GenBank/DDBJ whole genome shotgun (WGS) entry which is preliminary data.</text>
</comment>
<dbReference type="Pfam" id="PF12796">
    <property type="entry name" value="Ank_2"/>
    <property type="match status" value="1"/>
</dbReference>
<evidence type="ECO:0000256" key="1">
    <source>
        <dbReference type="ARBA" id="ARBA00022737"/>
    </source>
</evidence>
<dbReference type="AlphaFoldDB" id="A0A8H7AWD6"/>
<feature type="compositionally biased region" description="Polar residues" evidence="4">
    <location>
        <begin position="166"/>
        <end position="191"/>
    </location>
</feature>
<dbReference type="GO" id="GO:0004842">
    <property type="term" value="F:ubiquitin-protein transferase activity"/>
    <property type="evidence" value="ECO:0007669"/>
    <property type="project" value="TreeGrafter"/>
</dbReference>
<evidence type="ECO:0000256" key="3">
    <source>
        <dbReference type="PROSITE-ProRule" id="PRU00023"/>
    </source>
</evidence>
<feature type="compositionally biased region" description="Polar residues" evidence="4">
    <location>
        <begin position="105"/>
        <end position="117"/>
    </location>
</feature>
<evidence type="ECO:0000256" key="4">
    <source>
        <dbReference type="SAM" id="MobiDB-lite"/>
    </source>
</evidence>
<feature type="region of interest" description="Disordered" evidence="4">
    <location>
        <begin position="155"/>
        <end position="191"/>
    </location>
</feature>
<feature type="region of interest" description="Disordered" evidence="4">
    <location>
        <begin position="203"/>
        <end position="239"/>
    </location>
</feature>
<reference evidence="5" key="1">
    <citation type="submission" date="2020-02" db="EMBL/GenBank/DDBJ databases">
        <authorList>
            <person name="Palmer J.M."/>
        </authorList>
    </citation>
    <scope>NUCLEOTIDE SEQUENCE</scope>
    <source>
        <strain evidence="5">EPUS1.4</strain>
        <tissue evidence="5">Thallus</tissue>
    </source>
</reference>
<proteinExistence type="predicted"/>
<feature type="repeat" description="ANK" evidence="3">
    <location>
        <begin position="412"/>
        <end position="444"/>
    </location>
</feature>
<evidence type="ECO:0000256" key="2">
    <source>
        <dbReference type="ARBA" id="ARBA00023043"/>
    </source>
</evidence>
<feature type="compositionally biased region" description="Polar residues" evidence="4">
    <location>
        <begin position="206"/>
        <end position="225"/>
    </location>
</feature>
<dbReference type="PROSITE" id="PS50297">
    <property type="entry name" value="ANK_REP_REGION"/>
    <property type="match status" value="2"/>
</dbReference>
<dbReference type="InterPro" id="IPR002110">
    <property type="entry name" value="Ankyrin_rpt"/>
</dbReference>
<dbReference type="EMBL" id="JAACFV010000001">
    <property type="protein sequence ID" value="KAF7514396.1"/>
    <property type="molecule type" value="Genomic_DNA"/>
</dbReference>
<feature type="region of interest" description="Disordered" evidence="4">
    <location>
        <begin position="1"/>
        <end position="22"/>
    </location>
</feature>
<keyword evidence="1" id="KW-0677">Repeat</keyword>
<sequence length="504" mass="56438">MKNANSSLQIPNFDKANKSEPSKNTLADIFARQQKLYLEVTLESSTENDILELSNCERQIAEIKSVSRKSHNPQHLNKTGKRTANVEPTIENLPLSKEIEEFINSTQPSAASTAIQNKSKRPRQAHIHPDPNPSNIHTNKWRKSNISVDKAIGFTQPSRSDIPAQNRLQTQTSISSSAQPSRPDTRPLNVQNKVIVNNDKRHGETAFSTQPSRPNAPTHSQAQESVRNRPLPKRRNPVPLNLQDMTVTNTNTSDNGTTIPESAVAKLSLGNSFSLLNCQKIGPTEDRHKWLFESSVHLDHDMRKSWHLPALTLLHSLEYRRALAVKLEQAIPGLSRRSVSWDRFCGGGWSPNVAIRLKIILNCPNPGVIARTKGFLTPLHLAVQLQEEDPIKNLLEWAHYLGLDYINARGHFDETPLHFAAQRASTTVTKLLLSYGADIEAVDKYGETPLHHAMRSGRMDQVRLLLDYGADANKRNHSGQLTCNLGLSTPIKIFLHQYYSKALS</sequence>
<organism evidence="5 6">
    <name type="scientific">Endocarpon pusillum</name>
    <dbReference type="NCBI Taxonomy" id="364733"/>
    <lineage>
        <taxon>Eukaryota</taxon>
        <taxon>Fungi</taxon>
        <taxon>Dikarya</taxon>
        <taxon>Ascomycota</taxon>
        <taxon>Pezizomycotina</taxon>
        <taxon>Eurotiomycetes</taxon>
        <taxon>Chaetothyriomycetidae</taxon>
        <taxon>Verrucariales</taxon>
        <taxon>Verrucariaceae</taxon>
        <taxon>Endocarpon</taxon>
    </lineage>
</organism>
<dbReference type="Gene3D" id="1.25.40.20">
    <property type="entry name" value="Ankyrin repeat-containing domain"/>
    <property type="match status" value="1"/>
</dbReference>
<keyword evidence="6" id="KW-1185">Reference proteome</keyword>
<feature type="region of interest" description="Disordered" evidence="4">
    <location>
        <begin position="105"/>
        <end position="141"/>
    </location>
</feature>
<protein>
    <submittedName>
        <fullName evidence="5">Uncharacterized protein</fullName>
    </submittedName>
</protein>
<feature type="repeat" description="ANK" evidence="3">
    <location>
        <begin position="445"/>
        <end position="477"/>
    </location>
</feature>
<feature type="compositionally biased region" description="Polar residues" evidence="4">
    <location>
        <begin position="1"/>
        <end position="10"/>
    </location>
</feature>
<dbReference type="OrthoDB" id="4325872at2759"/>
<dbReference type="InterPro" id="IPR036770">
    <property type="entry name" value="Ankyrin_rpt-contain_sf"/>
</dbReference>
<keyword evidence="2 3" id="KW-0040">ANK repeat</keyword>
<gene>
    <name evidence="5" type="ORF">GJ744_000166</name>
</gene>
<dbReference type="PROSITE" id="PS50088">
    <property type="entry name" value="ANK_REPEAT"/>
    <property type="match status" value="2"/>
</dbReference>
<dbReference type="SMART" id="SM00248">
    <property type="entry name" value="ANK"/>
    <property type="match status" value="2"/>
</dbReference>
<dbReference type="PANTHER" id="PTHR24171">
    <property type="entry name" value="ANKYRIN REPEAT DOMAIN-CONTAINING PROTEIN 39-RELATED"/>
    <property type="match status" value="1"/>
</dbReference>
<dbReference type="GO" id="GO:0085020">
    <property type="term" value="P:protein K6-linked ubiquitination"/>
    <property type="evidence" value="ECO:0007669"/>
    <property type="project" value="TreeGrafter"/>
</dbReference>
<name>A0A8H7AWD6_9EURO</name>
<evidence type="ECO:0000313" key="6">
    <source>
        <dbReference type="Proteomes" id="UP000606974"/>
    </source>
</evidence>
<dbReference type="PANTHER" id="PTHR24171:SF8">
    <property type="entry name" value="BRCA1-ASSOCIATED RING DOMAIN PROTEIN 1"/>
    <property type="match status" value="1"/>
</dbReference>
<accession>A0A8H7AWD6</accession>
<dbReference type="SUPFAM" id="SSF48403">
    <property type="entry name" value="Ankyrin repeat"/>
    <property type="match status" value="1"/>
</dbReference>